<dbReference type="AlphaFoldDB" id="A0A2T4YMX0"/>
<gene>
    <name evidence="2" type="ORF">C8J24_2962</name>
</gene>
<evidence type="ECO:0000256" key="1">
    <source>
        <dbReference type="SAM" id="MobiDB-lite"/>
    </source>
</evidence>
<evidence type="ECO:0000313" key="3">
    <source>
        <dbReference type="Proteomes" id="UP000240996"/>
    </source>
</evidence>
<evidence type="ECO:0000313" key="2">
    <source>
        <dbReference type="EMBL" id="PTM44752.1"/>
    </source>
</evidence>
<evidence type="ECO:0008006" key="4">
    <source>
        <dbReference type="Google" id="ProtNLM"/>
    </source>
</evidence>
<feature type="region of interest" description="Disordered" evidence="1">
    <location>
        <begin position="222"/>
        <end position="244"/>
    </location>
</feature>
<dbReference type="Gene3D" id="2.60.120.560">
    <property type="entry name" value="Exo-inulinase, domain 1"/>
    <property type="match status" value="1"/>
</dbReference>
<organism evidence="2 3">
    <name type="scientific">Sphingomonas aerolata</name>
    <dbReference type="NCBI Taxonomy" id="185951"/>
    <lineage>
        <taxon>Bacteria</taxon>
        <taxon>Pseudomonadati</taxon>
        <taxon>Pseudomonadota</taxon>
        <taxon>Alphaproteobacteria</taxon>
        <taxon>Sphingomonadales</taxon>
        <taxon>Sphingomonadaceae</taxon>
        <taxon>Sphingomonas</taxon>
    </lineage>
</organism>
<dbReference type="EMBL" id="PZZN01000003">
    <property type="protein sequence ID" value="PTM44752.1"/>
    <property type="molecule type" value="Genomic_DNA"/>
</dbReference>
<protein>
    <recommendedName>
        <fullName evidence="4">Lysophospholipase L1-like esterase</fullName>
    </recommendedName>
</protein>
<comment type="caution">
    <text evidence="2">The sequence shown here is derived from an EMBL/GenBank/DDBJ whole genome shotgun (WGS) entry which is preliminary data.</text>
</comment>
<dbReference type="Proteomes" id="UP000240996">
    <property type="component" value="Unassembled WGS sequence"/>
</dbReference>
<dbReference type="SUPFAM" id="SSF52266">
    <property type="entry name" value="SGNH hydrolase"/>
    <property type="match status" value="1"/>
</dbReference>
<reference evidence="2 3" key="1">
    <citation type="submission" date="2018-04" db="EMBL/GenBank/DDBJ databases">
        <title>Genomic Encyclopedia of Type Strains, Phase III (KMG-III): the genomes of soil and plant-associated and newly described type strains.</title>
        <authorList>
            <person name="Whitman W."/>
        </authorList>
    </citation>
    <scope>NUCLEOTIDE SEQUENCE [LARGE SCALE GENOMIC DNA]</scope>
    <source>
        <strain evidence="2 3">NW12</strain>
    </source>
</reference>
<sequence length="1009" mass="101809">MAVLTNIPNNTSTRDWRDTVNALIKRIAALEAAGVPVTTPAPAFTTQPSVSPTSGTAGSTLYAATPGTVSNGSVVSRVWLLNGTAISSGITALPASSGTLAYQETASGPGGTTTSTVQVAAVTAATVTPTPAPSFISQPSISPNTGTAGATTFTATAGNVSNGSITARSWTINGTVISTGIAASPASSGTLTYQETATGPGGTTQSTVQQVTVATAAAAAPAFTSQPTVSPSSGTAGTTTYTATPGAVSNGSITSRAWALNGSTISTGLTAAPASAGTLTYQEFATGSGGSASSSVLTRTVSAATLTLTLSPASISIASNAAAGTTISNISNVPAGVTPSVTPNDGRLVIAGDASAGWKVVRGMSAISAGTINFSVSATGATGASGVLTVVGSQTTTPPAASERQAAYATAVPRDQYDAKTSQQRGRTTLKRVLITDECTQFYLTTDNKWVGASGEIANVSAVTIKQIGVILDDGTGASKVGTYGGGASTTRVMAPGETVVKTDLFKASDFGPFTKFLAGQAIWVQLQVEVDNLQPTSYLYYNTNLIGSDYSVRYPAETAVVSPLSASAPAAQTGQFSETVLGVGFTCSALIAVHAGEARGEAGDSIADGTGDQSGQHMLTGFTHSSVNSLGQKPVATIRLARHGTTMVEFIAAGTGDMRKAYLPYVTHFRENWAKNDISDGASVIGSGKNVSVYANKESVWNIAKGLMPVGSRISSILPLPCVDTSTNTPKGGWERGGEADLLRQKVIAAVASGKINRAVDITAVRGSSDPSTDAYFQAKNVALFLSDGVHLSPAGYEVAMPVLRADAINNAANDETVFAAGVTSSDPFNDATSVLVSSRASATGHTWAPPTGSSGALTTTGAGRAFQSTQGFILSSAPLSARQMAVADVVVAAAATPEQGVALRARTDQVTCYFFAYTPATGLGRIIRYIDNSATVLASVAVADPGAAYTVQGEADGPYLRLLIGGVEVATAIDGVLYFGRAGVRSSAAGTISNGRQYDAFRAGNLA</sequence>
<accession>A0A2T4YMX0</accession>
<proteinExistence type="predicted"/>
<keyword evidence="3" id="KW-1185">Reference proteome</keyword>
<name>A0A2T4YMX0_9SPHN</name>
<dbReference type="RefSeq" id="WP_146163698.1">
    <property type="nucleotide sequence ID" value="NZ_PZZN01000003.1"/>
</dbReference>